<evidence type="ECO:0000256" key="2">
    <source>
        <dbReference type="ARBA" id="ARBA00022723"/>
    </source>
</evidence>
<dbReference type="GO" id="GO:0046872">
    <property type="term" value="F:metal ion binding"/>
    <property type="evidence" value="ECO:0007669"/>
    <property type="project" value="UniProtKB-KW"/>
</dbReference>
<evidence type="ECO:0000313" key="8">
    <source>
        <dbReference type="Proteomes" id="UP000253772"/>
    </source>
</evidence>
<evidence type="ECO:0000256" key="5">
    <source>
        <dbReference type="ARBA" id="ARBA00023004"/>
    </source>
</evidence>
<dbReference type="SUPFAM" id="SSF51197">
    <property type="entry name" value="Clavaminate synthase-like"/>
    <property type="match status" value="1"/>
</dbReference>
<dbReference type="GO" id="GO:0016706">
    <property type="term" value="F:2-oxoglutarate-dependent dioxygenase activity"/>
    <property type="evidence" value="ECO:0007669"/>
    <property type="project" value="TreeGrafter"/>
</dbReference>
<dbReference type="Gene3D" id="3.40.366.30">
    <property type="entry name" value="50S ribosomal protein L16 arginine hydroxylase, Chain A, Domain 2"/>
    <property type="match status" value="1"/>
</dbReference>
<organism evidence="7 8">
    <name type="scientific">Cupriavidus metallidurans</name>
    <dbReference type="NCBI Taxonomy" id="119219"/>
    <lineage>
        <taxon>Bacteria</taxon>
        <taxon>Pseudomonadati</taxon>
        <taxon>Pseudomonadota</taxon>
        <taxon>Betaproteobacteria</taxon>
        <taxon>Burkholderiales</taxon>
        <taxon>Burkholderiaceae</taxon>
        <taxon>Cupriavidus</taxon>
    </lineage>
</organism>
<dbReference type="PANTHER" id="PTHR13096:SF8">
    <property type="entry name" value="RIBOSOMAL OXYGENASE 1"/>
    <property type="match status" value="1"/>
</dbReference>
<sequence>MTPSAFMRDIWHRKPLLIRQAVPEIVPPVSREALFELADRDDVESRLVSFFRNRWKLEHGPFSEDNLPSRKTGKWSLLVQGVNLHDQAAAELMSQFRFVPDARLDDVMISYATDGGGVGPHFDSYDVFLLQVSGRRRWRISSQTKLDLIPDLPLKILSDFSAEQEWVLEPGDMLYLPPQYAHDGVAEGECMTASIGFRAPAYRELAGHFLAWLSETVADNEGLDGRYADAGESATSTPAQLPANLARAVAERLQSLKWNAGMVSEFLGTHLSEPKPSVQFDEIEEIPLRQFTKLARAQGVVLAPASVALYDRTHFFLNGEAYEPPASLAKWLRRLADRRQLTASEVEACVALPDLMDTFHDWAMEGWLQIAPKRV</sequence>
<dbReference type="Proteomes" id="UP000253772">
    <property type="component" value="Chromosome c1"/>
</dbReference>
<protein>
    <submittedName>
        <fullName evidence="7">Cupin domain-containing protein</fullName>
    </submittedName>
</protein>
<evidence type="ECO:0000256" key="1">
    <source>
        <dbReference type="ARBA" id="ARBA00001954"/>
    </source>
</evidence>
<evidence type="ECO:0000256" key="4">
    <source>
        <dbReference type="ARBA" id="ARBA00023002"/>
    </source>
</evidence>
<dbReference type="Pfam" id="PF08007">
    <property type="entry name" value="JmjC_2"/>
    <property type="match status" value="1"/>
</dbReference>
<comment type="cofactor">
    <cofactor evidence="1">
        <name>Fe(2+)</name>
        <dbReference type="ChEBI" id="CHEBI:29033"/>
    </cofactor>
</comment>
<keyword evidence="2" id="KW-0479">Metal-binding</keyword>
<keyword evidence="3" id="KW-0223">Dioxygenase</keyword>
<evidence type="ECO:0000259" key="6">
    <source>
        <dbReference type="PROSITE" id="PS51184"/>
    </source>
</evidence>
<gene>
    <name evidence="7" type="ORF">DDF84_005455</name>
</gene>
<accession>A0A482IWS1</accession>
<proteinExistence type="predicted"/>
<dbReference type="InterPro" id="IPR039994">
    <property type="entry name" value="NO66-like"/>
</dbReference>
<dbReference type="Pfam" id="PF20514">
    <property type="entry name" value="WHD_ROXA"/>
    <property type="match status" value="1"/>
</dbReference>
<reference evidence="7 8" key="1">
    <citation type="submission" date="2019-03" db="EMBL/GenBank/DDBJ databases">
        <title>Comparative insights into the high quality Complete genome sequence of highly metal resistant Cupriavidus metallidurans strain BS1 isolated from a gold-copper mine.</title>
        <authorList>
            <person name="Mazhar H.S."/>
            <person name="Rensing C."/>
        </authorList>
    </citation>
    <scope>NUCLEOTIDE SEQUENCE [LARGE SCALE GENOMIC DNA]</scope>
    <source>
        <strain evidence="7 8">BS1</strain>
    </source>
</reference>
<dbReference type="InterPro" id="IPR003347">
    <property type="entry name" value="JmjC_dom"/>
</dbReference>
<dbReference type="PROSITE" id="PS51184">
    <property type="entry name" value="JMJC"/>
    <property type="match status" value="1"/>
</dbReference>
<dbReference type="Gene3D" id="2.60.120.650">
    <property type="entry name" value="Cupin"/>
    <property type="match status" value="1"/>
</dbReference>
<dbReference type="AlphaFoldDB" id="A0A482IWS1"/>
<dbReference type="InterPro" id="IPR046799">
    <property type="entry name" value="ROXA-like_wH"/>
</dbReference>
<feature type="domain" description="JmjC" evidence="6">
    <location>
        <begin position="88"/>
        <end position="214"/>
    </location>
</feature>
<evidence type="ECO:0000313" key="7">
    <source>
        <dbReference type="EMBL" id="QBP11619.1"/>
    </source>
</evidence>
<dbReference type="EMBL" id="CP037900">
    <property type="protein sequence ID" value="QBP11619.1"/>
    <property type="molecule type" value="Genomic_DNA"/>
</dbReference>
<dbReference type="PANTHER" id="PTHR13096">
    <property type="entry name" value="MINA53 MYC INDUCED NUCLEAR ANTIGEN"/>
    <property type="match status" value="1"/>
</dbReference>
<evidence type="ECO:0000256" key="3">
    <source>
        <dbReference type="ARBA" id="ARBA00022964"/>
    </source>
</evidence>
<keyword evidence="4" id="KW-0560">Oxidoreductase</keyword>
<name>A0A482IWS1_9BURK</name>
<dbReference type="OrthoDB" id="9764016at2"/>
<keyword evidence="5" id="KW-0408">Iron</keyword>